<accession>A0A6J6R1H8</accession>
<evidence type="ECO:0000259" key="1">
    <source>
        <dbReference type="PROSITE" id="PS51332"/>
    </source>
</evidence>
<dbReference type="InterPro" id="IPR036724">
    <property type="entry name" value="Cobalamin-bd_sf"/>
</dbReference>
<protein>
    <submittedName>
        <fullName evidence="2">Unannotated protein</fullName>
    </submittedName>
</protein>
<reference evidence="2" key="1">
    <citation type="submission" date="2020-05" db="EMBL/GenBank/DDBJ databases">
        <authorList>
            <person name="Chiriac C."/>
            <person name="Salcher M."/>
            <person name="Ghai R."/>
            <person name="Kavagutti S V."/>
        </authorList>
    </citation>
    <scope>NUCLEOTIDE SEQUENCE</scope>
</reference>
<dbReference type="InterPro" id="IPR006158">
    <property type="entry name" value="Cobalamin-bd"/>
</dbReference>
<feature type="domain" description="B12-binding" evidence="1">
    <location>
        <begin position="1"/>
        <end position="122"/>
    </location>
</feature>
<sequence>MLGSPADEMHTLSTSMVADLIRFEGWNVSDVGANMPAEAFAEAIRQGEDVVAVCIGVTMPGSLPAAQATIGAIRKVVPRDLPILVGGAGVPSDEVARKLGADRRSGSVHELIEVLGEVARRS</sequence>
<dbReference type="EMBL" id="CAEZYG010000118">
    <property type="protein sequence ID" value="CAB4715105.1"/>
    <property type="molecule type" value="Genomic_DNA"/>
</dbReference>
<dbReference type="PROSITE" id="PS51332">
    <property type="entry name" value="B12_BINDING"/>
    <property type="match status" value="1"/>
</dbReference>
<gene>
    <name evidence="2" type="ORF">UFOPK2657_00710</name>
</gene>
<dbReference type="GO" id="GO:0031419">
    <property type="term" value="F:cobalamin binding"/>
    <property type="evidence" value="ECO:0007669"/>
    <property type="project" value="InterPro"/>
</dbReference>
<organism evidence="2">
    <name type="scientific">freshwater metagenome</name>
    <dbReference type="NCBI Taxonomy" id="449393"/>
    <lineage>
        <taxon>unclassified sequences</taxon>
        <taxon>metagenomes</taxon>
        <taxon>ecological metagenomes</taxon>
    </lineage>
</organism>
<name>A0A6J6R1H8_9ZZZZ</name>
<evidence type="ECO:0000313" key="2">
    <source>
        <dbReference type="EMBL" id="CAB4715105.1"/>
    </source>
</evidence>
<dbReference type="Pfam" id="PF02310">
    <property type="entry name" value="B12-binding"/>
    <property type="match status" value="1"/>
</dbReference>
<dbReference type="SUPFAM" id="SSF52242">
    <property type="entry name" value="Cobalamin (vitamin B12)-binding domain"/>
    <property type="match status" value="1"/>
</dbReference>
<proteinExistence type="predicted"/>
<dbReference type="GO" id="GO:0046872">
    <property type="term" value="F:metal ion binding"/>
    <property type="evidence" value="ECO:0007669"/>
    <property type="project" value="InterPro"/>
</dbReference>
<dbReference type="AlphaFoldDB" id="A0A6J6R1H8"/>
<dbReference type="Gene3D" id="3.40.50.280">
    <property type="entry name" value="Cobalamin-binding domain"/>
    <property type="match status" value="1"/>
</dbReference>